<comment type="caution">
    <text evidence="1">The sequence shown here is derived from an EMBL/GenBank/DDBJ whole genome shotgun (WGS) entry which is preliminary data.</text>
</comment>
<sequence>MSRASVESVVKVLLRKRTVLAKAVALAEAVVEVRRQEVAHLDATIRLLTTDTPPDKKRPGRRSGSLSRTLVGILRSTRQALPIQAIVEKYLAVSGMPADDRSALTTAIRRSLINLRNRGAVTTAPGPKGGYLWRINAEVSELAADTP</sequence>
<name>A0ABS5I963_9PROT</name>
<evidence type="ECO:0000313" key="1">
    <source>
        <dbReference type="EMBL" id="MBR9970950.1"/>
    </source>
</evidence>
<dbReference type="EMBL" id="JAGTUF010000002">
    <property type="protein sequence ID" value="MBR9970950.1"/>
    <property type="molecule type" value="Genomic_DNA"/>
</dbReference>
<proteinExistence type="predicted"/>
<evidence type="ECO:0008006" key="3">
    <source>
        <dbReference type="Google" id="ProtNLM"/>
    </source>
</evidence>
<gene>
    <name evidence="1" type="ORF">KEC16_04405</name>
</gene>
<evidence type="ECO:0000313" key="2">
    <source>
        <dbReference type="Proteomes" id="UP000680714"/>
    </source>
</evidence>
<protein>
    <recommendedName>
        <fullName evidence="3">OmpR/PhoB-type domain-containing protein</fullName>
    </recommendedName>
</protein>
<dbReference type="Proteomes" id="UP000680714">
    <property type="component" value="Unassembled WGS sequence"/>
</dbReference>
<dbReference type="RefSeq" id="WP_211546461.1">
    <property type="nucleotide sequence ID" value="NZ_JAGTUF010000002.1"/>
</dbReference>
<keyword evidence="2" id="KW-1185">Reference proteome</keyword>
<reference evidence="1 2" key="1">
    <citation type="submission" date="2021-04" db="EMBL/GenBank/DDBJ databases">
        <title>Magnetospirillum sulfuroxidans sp. nov., a facultative chemolithoautotrophic sulfur-oxidizing alphaproteobacterium isolated from freshwater sediment and proposals for Paramagetospirillum gen. nov., and Magnetospirillaceae fam. nov.</title>
        <authorList>
            <person name="Koziaeva V."/>
            <person name="Geelhoed J.S."/>
            <person name="Sorokin D.Y."/>
            <person name="Grouzdev D.S."/>
        </authorList>
    </citation>
    <scope>NUCLEOTIDE SEQUENCE [LARGE SCALE GENOMIC DNA]</scope>
    <source>
        <strain evidence="1 2">J10</strain>
    </source>
</reference>
<organism evidence="1 2">
    <name type="scientific">Magnetospirillum sulfuroxidans</name>
    <dbReference type="NCBI Taxonomy" id="611300"/>
    <lineage>
        <taxon>Bacteria</taxon>
        <taxon>Pseudomonadati</taxon>
        <taxon>Pseudomonadota</taxon>
        <taxon>Alphaproteobacteria</taxon>
        <taxon>Rhodospirillales</taxon>
        <taxon>Rhodospirillaceae</taxon>
        <taxon>Magnetospirillum</taxon>
    </lineage>
</organism>
<accession>A0ABS5I963</accession>